<dbReference type="GO" id="GO:0005543">
    <property type="term" value="F:phospholipid binding"/>
    <property type="evidence" value="ECO:0007669"/>
    <property type="project" value="TreeGrafter"/>
</dbReference>
<sequence>EPQMLPLMWWQIARVQYGSLLELADMINDVTGKDAVLEYSLYGCYCGWGGKGRPKDQTDWCCQRHDCCYGQLDDQGCETKIEEYTYTYRSGKVTCCKSAGAWCQRQTCECDKKFVQCLKKHLKTYQHAYNFYLKDSCSGLNPQCQS</sequence>
<dbReference type="InterPro" id="IPR033113">
    <property type="entry name" value="PLA2_histidine"/>
</dbReference>
<feature type="disulfide bond" evidence="6">
    <location>
        <begin position="46"/>
        <end position="62"/>
    </location>
</feature>
<reference evidence="10" key="1">
    <citation type="submission" date="2025-08" db="UniProtKB">
        <authorList>
            <consortium name="Ensembl"/>
        </authorList>
    </citation>
    <scope>IDENTIFICATION</scope>
</reference>
<feature type="binding site" evidence="5">
    <location>
        <position position="45"/>
    </location>
    <ligand>
        <name>Ca(2+)</name>
        <dbReference type="ChEBI" id="CHEBI:29108"/>
    </ligand>
</feature>
<dbReference type="GO" id="GO:0005576">
    <property type="term" value="C:extracellular region"/>
    <property type="evidence" value="ECO:0007669"/>
    <property type="project" value="UniProtKB-SubCell"/>
</dbReference>
<keyword evidence="11" id="KW-1185">Reference proteome</keyword>
<dbReference type="GO" id="GO:0016042">
    <property type="term" value="P:lipid catabolic process"/>
    <property type="evidence" value="ECO:0007669"/>
    <property type="project" value="InterPro"/>
</dbReference>
<keyword evidence="8" id="KW-0378">Hydrolase</keyword>
<dbReference type="GO" id="GO:0050482">
    <property type="term" value="P:arachidonate secretion"/>
    <property type="evidence" value="ECO:0007669"/>
    <property type="project" value="InterPro"/>
</dbReference>
<dbReference type="GO" id="GO:0006644">
    <property type="term" value="P:phospholipid metabolic process"/>
    <property type="evidence" value="ECO:0007669"/>
    <property type="project" value="InterPro"/>
</dbReference>
<evidence type="ECO:0000256" key="5">
    <source>
        <dbReference type="PIRSR" id="PIRSR601211-2"/>
    </source>
</evidence>
<dbReference type="CDD" id="cd00125">
    <property type="entry name" value="PLA2c"/>
    <property type="match status" value="1"/>
</dbReference>
<evidence type="ECO:0000256" key="6">
    <source>
        <dbReference type="PIRSR" id="PIRSR601211-3"/>
    </source>
</evidence>
<protein>
    <recommendedName>
        <fullName evidence="8">Phospholipase A2</fullName>
        <ecNumber evidence="8">3.1.1.4</ecNumber>
    </recommendedName>
</protein>
<evidence type="ECO:0000256" key="3">
    <source>
        <dbReference type="ARBA" id="ARBA00023157"/>
    </source>
</evidence>
<dbReference type="InterPro" id="IPR016090">
    <property type="entry name" value="PLA2-like_dom"/>
</dbReference>
<evidence type="ECO:0000313" key="10">
    <source>
        <dbReference type="Ensembl" id="ENSVKKP00000013603.1"/>
    </source>
</evidence>
<feature type="active site" evidence="4">
    <location>
        <position position="111"/>
    </location>
</feature>
<dbReference type="FunFam" id="1.20.90.10:FF:000001">
    <property type="entry name" value="Basic phospholipase A2 homolog"/>
    <property type="match status" value="1"/>
</dbReference>
<dbReference type="InterPro" id="IPR036444">
    <property type="entry name" value="PLipase_A2_dom_sf"/>
</dbReference>
<evidence type="ECO:0000256" key="7">
    <source>
        <dbReference type="RuleBase" id="RU003654"/>
    </source>
</evidence>
<feature type="binding site" evidence="5">
    <location>
        <position position="47"/>
    </location>
    <ligand>
        <name>Ca(2+)</name>
        <dbReference type="ChEBI" id="CHEBI:29108"/>
    </ligand>
</feature>
<comment type="catalytic activity">
    <reaction evidence="8">
        <text>a 1,2-diacyl-sn-glycero-3-phosphocholine + H2O = a 1-acyl-sn-glycero-3-phosphocholine + a fatty acid + H(+)</text>
        <dbReference type="Rhea" id="RHEA:15801"/>
        <dbReference type="ChEBI" id="CHEBI:15377"/>
        <dbReference type="ChEBI" id="CHEBI:15378"/>
        <dbReference type="ChEBI" id="CHEBI:28868"/>
        <dbReference type="ChEBI" id="CHEBI:57643"/>
        <dbReference type="ChEBI" id="CHEBI:58168"/>
        <dbReference type="EC" id="3.1.1.4"/>
    </reaction>
</comment>
<keyword evidence="5" id="KW-0479">Metal-binding</keyword>
<dbReference type="GO" id="GO:0005509">
    <property type="term" value="F:calcium ion binding"/>
    <property type="evidence" value="ECO:0007669"/>
    <property type="project" value="InterPro"/>
</dbReference>
<dbReference type="Gene3D" id="1.20.90.10">
    <property type="entry name" value="Phospholipase A2 domain"/>
    <property type="match status" value="1"/>
</dbReference>
<dbReference type="EC" id="3.1.1.4" evidence="8"/>
<organism evidence="10 11">
    <name type="scientific">Varanus komodoensis</name>
    <name type="common">Komodo dragon</name>
    <dbReference type="NCBI Taxonomy" id="61221"/>
    <lineage>
        <taxon>Eukaryota</taxon>
        <taxon>Metazoa</taxon>
        <taxon>Chordata</taxon>
        <taxon>Craniata</taxon>
        <taxon>Vertebrata</taxon>
        <taxon>Euteleostomi</taxon>
        <taxon>Lepidosauria</taxon>
        <taxon>Squamata</taxon>
        <taxon>Bifurcata</taxon>
        <taxon>Unidentata</taxon>
        <taxon>Episquamata</taxon>
        <taxon>Toxicofera</taxon>
        <taxon>Anguimorpha</taxon>
        <taxon>Paleoanguimorpha</taxon>
        <taxon>Varanoidea</taxon>
        <taxon>Varanidae</taxon>
        <taxon>Varanus</taxon>
    </lineage>
</organism>
<keyword evidence="8" id="KW-0443">Lipid metabolism</keyword>
<feature type="disulfide bond" evidence="6">
    <location>
        <begin position="67"/>
        <end position="144"/>
    </location>
</feature>
<feature type="disulfide bond" evidence="6">
    <location>
        <begin position="77"/>
        <end position="103"/>
    </location>
</feature>
<dbReference type="GO" id="GO:0042130">
    <property type="term" value="P:negative regulation of T cell proliferation"/>
    <property type="evidence" value="ECO:0007669"/>
    <property type="project" value="TreeGrafter"/>
</dbReference>
<dbReference type="OMA" id="WVHDRCY"/>
<evidence type="ECO:0000256" key="4">
    <source>
        <dbReference type="PIRSR" id="PIRSR601211-1"/>
    </source>
</evidence>
<evidence type="ECO:0000256" key="2">
    <source>
        <dbReference type="ARBA" id="ARBA00022525"/>
    </source>
</evidence>
<dbReference type="AlphaFoldDB" id="A0A8D2KXA6"/>
<reference evidence="10" key="2">
    <citation type="submission" date="2025-09" db="UniProtKB">
        <authorList>
            <consortium name="Ensembl"/>
        </authorList>
    </citation>
    <scope>IDENTIFICATION</scope>
</reference>
<dbReference type="InterPro" id="IPR001211">
    <property type="entry name" value="PLA2"/>
</dbReference>
<dbReference type="GO" id="GO:0047498">
    <property type="term" value="F:calcium-dependent phospholipase A2 activity"/>
    <property type="evidence" value="ECO:0007669"/>
    <property type="project" value="TreeGrafter"/>
</dbReference>
<comment type="cofactor">
    <cofactor evidence="5">
        <name>Ca(2+)</name>
        <dbReference type="ChEBI" id="CHEBI:29108"/>
    </cofactor>
    <text evidence="5">Binds 1 Ca(2+) ion per subunit.</text>
</comment>
<comment type="subcellular location">
    <subcellularLocation>
        <location evidence="1 8">Secreted</location>
    </subcellularLocation>
</comment>
<dbReference type="PANTHER" id="PTHR11716:SF9">
    <property type="entry name" value="PHOSPHOLIPASE A2, MEMBRANE ASSOCIATED"/>
    <property type="match status" value="1"/>
</dbReference>
<feature type="disulfide bond" evidence="6">
    <location>
        <begin position="68"/>
        <end position="110"/>
    </location>
</feature>
<dbReference type="PANTHER" id="PTHR11716">
    <property type="entry name" value="PHOSPHOLIPASE A2 FAMILY MEMBER"/>
    <property type="match status" value="1"/>
</dbReference>
<keyword evidence="3 6" id="KW-1015">Disulfide bond</keyword>
<evidence type="ECO:0000313" key="11">
    <source>
        <dbReference type="Proteomes" id="UP000694545"/>
    </source>
</evidence>
<dbReference type="Ensembl" id="ENSVKKT00000013930.1">
    <property type="protein sequence ID" value="ENSVKKP00000013603.1"/>
    <property type="gene ID" value="ENSVKKG00000009372.1"/>
</dbReference>
<feature type="domain" description="Phospholipase A2-like central" evidence="9">
    <location>
        <begin position="19"/>
        <end position="138"/>
    </location>
</feature>
<proteinExistence type="inferred from homology"/>
<feature type="disulfide bond" evidence="6">
    <location>
        <begin position="61"/>
        <end position="117"/>
    </location>
</feature>
<feature type="binding site" evidence="5">
    <location>
        <position position="66"/>
    </location>
    <ligand>
        <name>Ca(2+)</name>
        <dbReference type="ChEBI" id="CHEBI:29108"/>
    </ligand>
</feature>
<name>A0A8D2KXA6_VARKO</name>
<keyword evidence="5 8" id="KW-0106">Calcium</keyword>
<dbReference type="Pfam" id="PF00068">
    <property type="entry name" value="Phospholip_A2_1"/>
    <property type="match status" value="1"/>
</dbReference>
<accession>A0A8D2KXA6</accession>
<evidence type="ECO:0000259" key="9">
    <source>
        <dbReference type="SMART" id="SM00085"/>
    </source>
</evidence>
<evidence type="ECO:0000256" key="1">
    <source>
        <dbReference type="ARBA" id="ARBA00004613"/>
    </source>
</evidence>
<evidence type="ECO:0000256" key="8">
    <source>
        <dbReference type="RuleBase" id="RU361236"/>
    </source>
</evidence>
<keyword evidence="2 8" id="KW-0964">Secreted</keyword>
<dbReference type="PROSITE" id="PS00118">
    <property type="entry name" value="PA2_HIS"/>
    <property type="match status" value="1"/>
</dbReference>
<dbReference type="SUPFAM" id="SSF48619">
    <property type="entry name" value="Phospholipase A2, PLA2"/>
    <property type="match status" value="1"/>
</dbReference>
<feature type="disulfide bond" evidence="6">
    <location>
        <begin position="95"/>
        <end position="108"/>
    </location>
</feature>
<dbReference type="SMART" id="SM00085">
    <property type="entry name" value="PA2c"/>
    <property type="match status" value="1"/>
</dbReference>
<feature type="active site" evidence="4">
    <location>
        <position position="65"/>
    </location>
</feature>
<dbReference type="Proteomes" id="UP000694545">
    <property type="component" value="Unplaced"/>
</dbReference>
<dbReference type="PRINTS" id="PR00389">
    <property type="entry name" value="PHPHLIPASEA2"/>
</dbReference>
<comment type="similarity">
    <text evidence="7">Belongs to the phospholipase A2 family.</text>
</comment>
<feature type="binding site" evidence="5">
    <location>
        <position position="49"/>
    </location>
    <ligand>
        <name>Ca(2+)</name>
        <dbReference type="ChEBI" id="CHEBI:29108"/>
    </ligand>
</feature>